<evidence type="ECO:0000313" key="3">
    <source>
        <dbReference type="Proteomes" id="UP001189429"/>
    </source>
</evidence>
<dbReference type="Proteomes" id="UP001189429">
    <property type="component" value="Unassembled WGS sequence"/>
</dbReference>
<gene>
    <name evidence="1" type="ORF">PCOR1329_LOCUS11104</name>
    <name evidence="2" type="ORF">PCOR1329_LOCUS59273</name>
</gene>
<name>A0ABN9QHG2_9DINO</name>
<protein>
    <submittedName>
        <fullName evidence="1">Uncharacterized protein</fullName>
    </submittedName>
</protein>
<reference evidence="1" key="1">
    <citation type="submission" date="2023-10" db="EMBL/GenBank/DDBJ databases">
        <authorList>
            <person name="Chen Y."/>
            <person name="Shah S."/>
            <person name="Dougan E. K."/>
            <person name="Thang M."/>
            <person name="Chan C."/>
        </authorList>
    </citation>
    <scope>NUCLEOTIDE SEQUENCE [LARGE SCALE GENOMIC DNA]</scope>
</reference>
<feature type="non-terminal residue" evidence="1">
    <location>
        <position position="1"/>
    </location>
</feature>
<evidence type="ECO:0000313" key="1">
    <source>
        <dbReference type="EMBL" id="CAK0804223.1"/>
    </source>
</evidence>
<proteinExistence type="predicted"/>
<sequence length="685" mass="76862">GLLKAEVVKVIEELGPAFSPVWSSGELKQIIKDNLFPRNEAEAQGAVKGISSMKKAERIGAATGVGAHIAPNIASAALELAMRKAVLQKTAPEPTDYMGFGKRGAMTYQQVLIQFPSSYAKWAKKEANSESSWELVRFVSWLNETGVVQLQKQMAKDHVDVPVEPTMARWGARSSRHGAVDVLMEDELAEEEKQAADLKEKQVNRRVQEEVLSALGQLNQRCIKETNHTEDLEALLAHGGVKLMEVACSPASITSAKMAAKMASEGPGGHRHGELTGGGLTAFTSYYIDEFAKRAVRAMIEEGAPDYREFMRGLTDARAPEEQALNAGKDNDFMGMDQSSKEYQQIMRWLTSVRRGSGHSPKASMLNALRRKSVCPQVLRVAEDFQSVACAEVNHHRPTHTPVSLETIPPKWKRIQADQFEWEQPRKKIKSQFSLVIDENCKVRNPVWADLKSFYEERWLRYFGRPRRVKVDPEGSWMSKQAHWHTVLAEEAILATRRTMDRLVAENPEITTEETSTSTSLILTFTSSPYVEAHRVDKKYGENYTKMYATEQEYLGQVYRRRISRAEDAKNQALKAVSPGMWVRYVRKEKGETRGQFKGFARVLAAETSRPADGDLGENHTLHPGRAGPVVWLVRAGRIIRVDLCQIQAASAREIACAELMGGRDTPWTVHTFMKQAMKQECLDF</sequence>
<keyword evidence="3" id="KW-1185">Reference proteome</keyword>
<dbReference type="EMBL" id="CAUYUJ010003190">
    <property type="protein sequence ID" value="CAK0804223.1"/>
    <property type="molecule type" value="Genomic_DNA"/>
</dbReference>
<evidence type="ECO:0000313" key="2">
    <source>
        <dbReference type="EMBL" id="CAK0874317.1"/>
    </source>
</evidence>
<dbReference type="EMBL" id="CAUYUJ010017385">
    <property type="protein sequence ID" value="CAK0874317.1"/>
    <property type="molecule type" value="Genomic_DNA"/>
</dbReference>
<comment type="caution">
    <text evidence="1">The sequence shown here is derived from an EMBL/GenBank/DDBJ whole genome shotgun (WGS) entry which is preliminary data.</text>
</comment>
<accession>A0ABN9QHG2</accession>
<organism evidence="1 3">
    <name type="scientific">Prorocentrum cordatum</name>
    <dbReference type="NCBI Taxonomy" id="2364126"/>
    <lineage>
        <taxon>Eukaryota</taxon>
        <taxon>Sar</taxon>
        <taxon>Alveolata</taxon>
        <taxon>Dinophyceae</taxon>
        <taxon>Prorocentrales</taxon>
        <taxon>Prorocentraceae</taxon>
        <taxon>Prorocentrum</taxon>
    </lineage>
</organism>